<dbReference type="Pfam" id="PF04757">
    <property type="entry name" value="Pex2_Pex12"/>
    <property type="match status" value="1"/>
</dbReference>
<keyword evidence="7" id="KW-0479">Metal-binding</keyword>
<evidence type="ECO:0000256" key="2">
    <source>
        <dbReference type="ARBA" id="ARBA00004906"/>
    </source>
</evidence>
<keyword evidence="8 18" id="KW-0863">Zinc-finger</keyword>
<evidence type="ECO:0000256" key="5">
    <source>
        <dbReference type="ARBA" id="ARBA00022679"/>
    </source>
</evidence>
<keyword evidence="13" id="KW-0472">Membrane</keyword>
<dbReference type="SUPFAM" id="SSF57850">
    <property type="entry name" value="RING/U-box"/>
    <property type="match status" value="1"/>
</dbReference>
<dbReference type="Gene3D" id="3.30.40.10">
    <property type="entry name" value="Zinc/RING finger domain, C3HC4 (zinc finger)"/>
    <property type="match status" value="1"/>
</dbReference>
<dbReference type="InterPro" id="IPR017907">
    <property type="entry name" value="Znf_RING_CS"/>
</dbReference>
<dbReference type="GO" id="GO:0016562">
    <property type="term" value="P:protein import into peroxisome matrix, receptor recycling"/>
    <property type="evidence" value="ECO:0007669"/>
    <property type="project" value="UniProtKB-ARBA"/>
</dbReference>
<comment type="pathway">
    <text evidence="2">Protein modification; protein ubiquitination.</text>
</comment>
<keyword evidence="11" id="KW-0653">Protein transport</keyword>
<evidence type="ECO:0000313" key="20">
    <source>
        <dbReference type="EMBL" id="KAJ2800680.1"/>
    </source>
</evidence>
<dbReference type="GO" id="GO:0008270">
    <property type="term" value="F:zinc ion binding"/>
    <property type="evidence" value="ECO:0007669"/>
    <property type="project" value="UniProtKB-KW"/>
</dbReference>
<feature type="domain" description="RING-type" evidence="19">
    <location>
        <begin position="275"/>
        <end position="335"/>
    </location>
</feature>
<dbReference type="AlphaFoldDB" id="A0A9W8HUK5"/>
<keyword evidence="14" id="KW-0576">Peroxisome</keyword>
<evidence type="ECO:0000256" key="7">
    <source>
        <dbReference type="ARBA" id="ARBA00022723"/>
    </source>
</evidence>
<comment type="subcellular location">
    <subcellularLocation>
        <location evidence="1">Peroxisome membrane</location>
        <topology evidence="1">Multi-pass membrane protein</topology>
    </subcellularLocation>
</comment>
<evidence type="ECO:0000256" key="15">
    <source>
        <dbReference type="ARBA" id="ARBA00032511"/>
    </source>
</evidence>
<dbReference type="PROSITE" id="PS00518">
    <property type="entry name" value="ZF_RING_1"/>
    <property type="match status" value="1"/>
</dbReference>
<dbReference type="InterPro" id="IPR025654">
    <property type="entry name" value="PEX2/10"/>
</dbReference>
<dbReference type="EMBL" id="JANBUO010000940">
    <property type="protein sequence ID" value="KAJ2800680.1"/>
    <property type="molecule type" value="Genomic_DNA"/>
</dbReference>
<evidence type="ECO:0000256" key="8">
    <source>
        <dbReference type="ARBA" id="ARBA00022771"/>
    </source>
</evidence>
<keyword evidence="5" id="KW-0808">Transferase</keyword>
<evidence type="ECO:0000256" key="12">
    <source>
        <dbReference type="ARBA" id="ARBA00022989"/>
    </source>
</evidence>
<reference evidence="20" key="1">
    <citation type="submission" date="2022-07" db="EMBL/GenBank/DDBJ databases">
        <title>Phylogenomic reconstructions and comparative analyses of Kickxellomycotina fungi.</title>
        <authorList>
            <person name="Reynolds N.K."/>
            <person name="Stajich J.E."/>
            <person name="Barry K."/>
            <person name="Grigoriev I.V."/>
            <person name="Crous P."/>
            <person name="Smith M.E."/>
        </authorList>
    </citation>
    <scope>NUCLEOTIDE SEQUENCE</scope>
    <source>
        <strain evidence="20">NRRL 1565</strain>
    </source>
</reference>
<evidence type="ECO:0000256" key="17">
    <source>
        <dbReference type="ARBA" id="ARBA00034523"/>
    </source>
</evidence>
<keyword evidence="4" id="KW-0813">Transport</keyword>
<evidence type="ECO:0000256" key="16">
    <source>
        <dbReference type="ARBA" id="ARBA00034438"/>
    </source>
</evidence>
<evidence type="ECO:0000256" key="4">
    <source>
        <dbReference type="ARBA" id="ARBA00022448"/>
    </source>
</evidence>
<organism evidence="20 21">
    <name type="scientific">Coemansia guatemalensis</name>
    <dbReference type="NCBI Taxonomy" id="2761395"/>
    <lineage>
        <taxon>Eukaryota</taxon>
        <taxon>Fungi</taxon>
        <taxon>Fungi incertae sedis</taxon>
        <taxon>Zoopagomycota</taxon>
        <taxon>Kickxellomycotina</taxon>
        <taxon>Kickxellomycetes</taxon>
        <taxon>Kickxellales</taxon>
        <taxon>Kickxellaceae</taxon>
        <taxon>Coemansia</taxon>
    </lineage>
</organism>
<dbReference type="InterPro" id="IPR018957">
    <property type="entry name" value="Znf_C3HC4_RING-type"/>
</dbReference>
<accession>A0A9W8HUK5</accession>
<protein>
    <recommendedName>
        <fullName evidence="17">RING-type E3 ubiquitin transferase (cysteine targeting)</fullName>
        <ecNumber evidence="17">2.3.2.36</ecNumber>
    </recommendedName>
    <alternativeName>
        <fullName evidence="15">Peroxin-2</fullName>
    </alternativeName>
</protein>
<comment type="similarity">
    <text evidence="3">Belongs to the pex2/pex10/pex12 family.</text>
</comment>
<evidence type="ECO:0000256" key="11">
    <source>
        <dbReference type="ARBA" id="ARBA00022927"/>
    </source>
</evidence>
<comment type="catalytic activity">
    <reaction evidence="16">
        <text>[E2 ubiquitin-conjugating enzyme]-S-ubiquitinyl-L-cysteine + [acceptor protein]-L-cysteine = [E2 ubiquitin-conjugating enzyme]-L-cysteine + [acceptor protein]-S-ubiquitinyl-L-cysteine.</text>
        <dbReference type="EC" id="2.3.2.36"/>
    </reaction>
</comment>
<evidence type="ECO:0000256" key="13">
    <source>
        <dbReference type="ARBA" id="ARBA00023136"/>
    </source>
</evidence>
<keyword evidence="10" id="KW-0862">Zinc</keyword>
<evidence type="ECO:0000256" key="3">
    <source>
        <dbReference type="ARBA" id="ARBA00008704"/>
    </source>
</evidence>
<comment type="caution">
    <text evidence="20">The sequence shown here is derived from an EMBL/GenBank/DDBJ whole genome shotgun (WGS) entry which is preliminary data.</text>
</comment>
<dbReference type="Pfam" id="PF00097">
    <property type="entry name" value="zf-C3HC4"/>
    <property type="match status" value="1"/>
</dbReference>
<sequence>MDEQLRALPQSSQPWTQGWTAAKDRIATSLAHAPGAVVPRNSRVSKLDADMLDDELTSMLREPVARALSLLRPGLLERYSAEVDTVIRALLFWLSVGSPMRRATYGQSLQNLTYAHSGRGFARRIHLFGLLSIGGAYAWTRAVSAMSLRGWADAPQSSLHRRLWQMAQRLESVARIAALLNFLAFLFTGQYKSLVERFLRLRLVYARPQLSHGVSFEFLNRQLVWHAFTEFVMFALPLVNPARARAWVMRNTRRALGLSAVAVDPDVKALPEHVCAICFVGARDTVAADTSALVESAEPSSAINPYITNCGHRYCYVCIQSRMMAEADECVCLRCGEKVEHIQQFVEF</sequence>
<evidence type="ECO:0000256" key="18">
    <source>
        <dbReference type="PROSITE-ProRule" id="PRU00175"/>
    </source>
</evidence>
<evidence type="ECO:0000256" key="1">
    <source>
        <dbReference type="ARBA" id="ARBA00004585"/>
    </source>
</evidence>
<proteinExistence type="inferred from homology"/>
<dbReference type="PANTHER" id="PTHR48178">
    <property type="entry name" value="PEROXISOME BIOGENESIS FACTOR 2"/>
    <property type="match status" value="1"/>
</dbReference>
<evidence type="ECO:0000256" key="10">
    <source>
        <dbReference type="ARBA" id="ARBA00022833"/>
    </source>
</evidence>
<dbReference type="GO" id="GO:0061630">
    <property type="term" value="F:ubiquitin protein ligase activity"/>
    <property type="evidence" value="ECO:0007669"/>
    <property type="project" value="UniProtKB-EC"/>
</dbReference>
<keyword evidence="12" id="KW-1133">Transmembrane helix</keyword>
<dbReference type="InterPro" id="IPR006845">
    <property type="entry name" value="Pex_N"/>
</dbReference>
<evidence type="ECO:0000256" key="14">
    <source>
        <dbReference type="ARBA" id="ARBA00023140"/>
    </source>
</evidence>
<dbReference type="GO" id="GO:0005778">
    <property type="term" value="C:peroxisomal membrane"/>
    <property type="evidence" value="ECO:0007669"/>
    <property type="project" value="UniProtKB-SubCell"/>
</dbReference>
<keyword evidence="9" id="KW-0833">Ubl conjugation pathway</keyword>
<dbReference type="SMART" id="SM00184">
    <property type="entry name" value="RING"/>
    <property type="match status" value="1"/>
</dbReference>
<keyword evidence="6" id="KW-0812">Transmembrane</keyword>
<evidence type="ECO:0000256" key="6">
    <source>
        <dbReference type="ARBA" id="ARBA00022692"/>
    </source>
</evidence>
<evidence type="ECO:0000313" key="21">
    <source>
        <dbReference type="Proteomes" id="UP001140094"/>
    </source>
</evidence>
<dbReference type="Proteomes" id="UP001140094">
    <property type="component" value="Unassembled WGS sequence"/>
</dbReference>
<dbReference type="InterPro" id="IPR013083">
    <property type="entry name" value="Znf_RING/FYVE/PHD"/>
</dbReference>
<dbReference type="PROSITE" id="PS50089">
    <property type="entry name" value="ZF_RING_2"/>
    <property type="match status" value="1"/>
</dbReference>
<dbReference type="InterPro" id="IPR001841">
    <property type="entry name" value="Znf_RING"/>
</dbReference>
<gene>
    <name evidence="20" type="primary">PEX2</name>
    <name evidence="20" type="ORF">H4R20_003969</name>
</gene>
<name>A0A9W8HUK5_9FUNG</name>
<evidence type="ECO:0000256" key="9">
    <source>
        <dbReference type="ARBA" id="ARBA00022786"/>
    </source>
</evidence>
<dbReference type="OrthoDB" id="1701437at2759"/>
<keyword evidence="21" id="KW-1185">Reference proteome</keyword>
<dbReference type="GO" id="GO:0016567">
    <property type="term" value="P:protein ubiquitination"/>
    <property type="evidence" value="ECO:0007669"/>
    <property type="project" value="UniProtKB-ARBA"/>
</dbReference>
<evidence type="ECO:0000259" key="19">
    <source>
        <dbReference type="PROSITE" id="PS50089"/>
    </source>
</evidence>
<dbReference type="PANTHER" id="PTHR48178:SF1">
    <property type="entry name" value="PEROXISOME BIOGENESIS FACTOR 2"/>
    <property type="match status" value="1"/>
</dbReference>
<dbReference type="EC" id="2.3.2.36" evidence="17"/>